<evidence type="ECO:0000313" key="1">
    <source>
        <dbReference type="Proteomes" id="UP000887576"/>
    </source>
</evidence>
<name>A0AC34Q6L5_9BILA</name>
<organism evidence="1 2">
    <name type="scientific">Panagrolaimus sp. JU765</name>
    <dbReference type="NCBI Taxonomy" id="591449"/>
    <lineage>
        <taxon>Eukaryota</taxon>
        <taxon>Metazoa</taxon>
        <taxon>Ecdysozoa</taxon>
        <taxon>Nematoda</taxon>
        <taxon>Chromadorea</taxon>
        <taxon>Rhabditida</taxon>
        <taxon>Tylenchina</taxon>
        <taxon>Panagrolaimomorpha</taxon>
        <taxon>Panagrolaimoidea</taxon>
        <taxon>Panagrolaimidae</taxon>
        <taxon>Panagrolaimus</taxon>
    </lineage>
</organism>
<dbReference type="WBParaSite" id="JU765_v2.g13360.t2">
    <property type="protein sequence ID" value="JU765_v2.g13360.t2"/>
    <property type="gene ID" value="JU765_v2.g13360"/>
</dbReference>
<reference evidence="2" key="1">
    <citation type="submission" date="2022-11" db="UniProtKB">
        <authorList>
            <consortium name="WormBaseParasite"/>
        </authorList>
    </citation>
    <scope>IDENTIFICATION</scope>
</reference>
<sequence>MTSKFSISDLCSNLTKNQINEESEVLKDQKDFSEESDHADPEMSSEAQSIASSSASTTSLMAHSNDDLGADEKRAVSGEEEDSFDDGEPNADGRPRFSYNALIAMALRESKTGKLTLNGIYEYIMEKYPFYRQVTNKRGWQNSIRHNLSLNKIFLKIPRNYDDPGKGNYWTLDESYENEISIGDSTGKLRRRSSGSRARYDVFKHFPHGLNRTGRFQPFAPPQMSQPSMMPFPNFQNHPLFFQQANFAMAAAAAALSNVTVPQMPQTTVSMPMNQMSYPPRTTSAPVQHPLFVFPPGMTDELVRLCMQTEPKQV</sequence>
<protein>
    <submittedName>
        <fullName evidence="2">Fork-head domain-containing protein</fullName>
    </submittedName>
</protein>
<evidence type="ECO:0000313" key="2">
    <source>
        <dbReference type="WBParaSite" id="JU765_v2.g13360.t2"/>
    </source>
</evidence>
<accession>A0AC34Q6L5</accession>
<dbReference type="Proteomes" id="UP000887576">
    <property type="component" value="Unplaced"/>
</dbReference>
<proteinExistence type="predicted"/>